<feature type="domain" description="SGNH hydrolase-type esterase" evidence="2">
    <location>
        <begin position="697"/>
        <end position="838"/>
    </location>
</feature>
<feature type="compositionally biased region" description="Polar residues" evidence="1">
    <location>
        <begin position="80"/>
        <end position="89"/>
    </location>
</feature>
<accession>A0A1G8PT41</accession>
<dbReference type="InterPro" id="IPR013830">
    <property type="entry name" value="SGNH_hydro"/>
</dbReference>
<proteinExistence type="predicted"/>
<dbReference type="Gene3D" id="3.40.50.1110">
    <property type="entry name" value="SGNH hydrolase"/>
    <property type="match status" value="1"/>
</dbReference>
<dbReference type="RefSeq" id="WP_089848717.1">
    <property type="nucleotide sequence ID" value="NZ_FNEJ01000013.1"/>
</dbReference>
<dbReference type="Gene3D" id="2.60.120.1360">
    <property type="match status" value="1"/>
</dbReference>
<dbReference type="GO" id="GO:0016788">
    <property type="term" value="F:hydrolase activity, acting on ester bonds"/>
    <property type="evidence" value="ECO:0007669"/>
    <property type="project" value="UniProtKB-ARBA"/>
</dbReference>
<protein>
    <recommendedName>
        <fullName evidence="2">SGNH hydrolase-type esterase domain-containing protein</fullName>
    </recommendedName>
</protein>
<feature type="region of interest" description="Disordered" evidence="1">
    <location>
        <begin position="1"/>
        <end position="23"/>
    </location>
</feature>
<dbReference type="Proteomes" id="UP000199093">
    <property type="component" value="Unassembled WGS sequence"/>
</dbReference>
<gene>
    <name evidence="3" type="ORF">SAMN04487993_1013102</name>
</gene>
<dbReference type="EMBL" id="FNEJ01000013">
    <property type="protein sequence ID" value="SDI95657.1"/>
    <property type="molecule type" value="Genomic_DNA"/>
</dbReference>
<evidence type="ECO:0000313" key="4">
    <source>
        <dbReference type="Proteomes" id="UP000199093"/>
    </source>
</evidence>
<dbReference type="AlphaFoldDB" id="A0A1G8PT41"/>
<name>A0A1G8PT41_9RHOB</name>
<evidence type="ECO:0000313" key="3">
    <source>
        <dbReference type="EMBL" id="SDI95657.1"/>
    </source>
</evidence>
<organism evidence="3 4">
    <name type="scientific">Salipiger marinus</name>
    <dbReference type="NCBI Taxonomy" id="555512"/>
    <lineage>
        <taxon>Bacteria</taxon>
        <taxon>Pseudomonadati</taxon>
        <taxon>Pseudomonadota</taxon>
        <taxon>Alphaproteobacteria</taxon>
        <taxon>Rhodobacterales</taxon>
        <taxon>Roseobacteraceae</taxon>
        <taxon>Salipiger</taxon>
    </lineage>
</organism>
<dbReference type="Pfam" id="PF13472">
    <property type="entry name" value="Lipase_GDSL_2"/>
    <property type="match status" value="1"/>
</dbReference>
<dbReference type="OrthoDB" id="7762179at2"/>
<dbReference type="InterPro" id="IPR036514">
    <property type="entry name" value="SGNH_hydro_sf"/>
</dbReference>
<keyword evidence="4" id="KW-1185">Reference proteome</keyword>
<sequence length="857" mass="90286">MALSKTPQEVIEGSPVDPNKRPVPAEMTTLLTEMRDEYQEFGTALSYASILRESWTALATLAPDGIGQQAEVSPDDTGTHSDPQTSATVDNAGRYTAFGTGAGQWTWVDGGGLASKLSISARLSEFSGPFAGEVRGNIGAASQEDMDAAEAAIADKADAATVTAALATKAPAADAALTGDATAENLAVSGNLSVGGTSVVTALAATADVLTTSPNIFNKNDPDAAEDFRVITSNGELANNVGTAVTGFIPVTAGQQYTFKERHNTAWYDASRVFISGVAASSVNTLTAPDEAAYSRTGYDTTGDTTPDNYWIVQGAEALEIYRPFGGAIAPARVFGLTSESFEDGSVSPEKASFTAEGSNLYDASTILPDFFMNAAGALTASATYSVSDYIPVEEGETYSLRMPPLGGGARFLTAFDSSKAPQSAAGSNSTISSYTVPEGIAFIRATVFRYSETVFQVEKAAKATLYENKRRVLNMSVPVDMLVGSALEPTLNKARLKQGKMRLGRLQFGYEDQINFAAIGDSYSQSAARWTENAARHLVAKYGDGGGGWTGYAFFNPGSTPYVIPSNQPGGVNGNVRATEYPVSYSGTWACTYTGTVSPDMGAVTSSTAGDYIERGVPATPDHTALRVLYIGTADGVVRYRIDGGAWSSNVNVQGTVGNIGSFDIALTGGAHTVQIEVVSGTVTLCGDNAMSDADGVRFHKLGCSGSWIDQWASVDQTQQVAAWALLGLHSVTIMDGTNSQSQGDTTAEWSADMQTLIDRVRLAAATPDLMIMMPPENAQTSRVHPIAAYAQEGRRLAIANRTAYLDLQPYFGDHPDDYDSDADFPLFSSDDIHPDAVSGGRIMTVAWLEMMCVPG</sequence>
<dbReference type="STRING" id="555512.SAMN04487993_1013102"/>
<reference evidence="3 4" key="1">
    <citation type="submission" date="2016-10" db="EMBL/GenBank/DDBJ databases">
        <authorList>
            <person name="de Groot N.N."/>
        </authorList>
    </citation>
    <scope>NUCLEOTIDE SEQUENCE [LARGE SCALE GENOMIC DNA]</scope>
    <source>
        <strain evidence="3 4">DSM 26424</strain>
    </source>
</reference>
<evidence type="ECO:0000259" key="2">
    <source>
        <dbReference type="Pfam" id="PF13472"/>
    </source>
</evidence>
<feature type="region of interest" description="Disordered" evidence="1">
    <location>
        <begin position="67"/>
        <end position="90"/>
    </location>
</feature>
<dbReference type="SUPFAM" id="SSF52266">
    <property type="entry name" value="SGNH hydrolase"/>
    <property type="match status" value="1"/>
</dbReference>
<evidence type="ECO:0000256" key="1">
    <source>
        <dbReference type="SAM" id="MobiDB-lite"/>
    </source>
</evidence>